<name>A0A8C7A069_NOTPE</name>
<keyword evidence="2" id="KW-0272">Extracellular matrix</keyword>
<feature type="domain" description="C-type lectin" evidence="4">
    <location>
        <begin position="43"/>
        <end position="163"/>
    </location>
</feature>
<dbReference type="PRINTS" id="PR01504">
    <property type="entry name" value="PNCREATITSAP"/>
</dbReference>
<evidence type="ECO:0000256" key="3">
    <source>
        <dbReference type="ARBA" id="ARBA00023157"/>
    </source>
</evidence>
<comment type="subcellular location">
    <subcellularLocation>
        <location evidence="1">Secreted</location>
        <location evidence="1">Extracellular space</location>
        <location evidence="1">Extracellular matrix</location>
    </subcellularLocation>
</comment>
<organism evidence="5 6">
    <name type="scientific">Nothoprocta perdicaria</name>
    <name type="common">Chilean tinamou</name>
    <name type="synonym">Crypturus perdicarius</name>
    <dbReference type="NCBI Taxonomy" id="30464"/>
    <lineage>
        <taxon>Eukaryota</taxon>
        <taxon>Metazoa</taxon>
        <taxon>Chordata</taxon>
        <taxon>Craniata</taxon>
        <taxon>Vertebrata</taxon>
        <taxon>Euteleostomi</taxon>
        <taxon>Archelosauria</taxon>
        <taxon>Archosauria</taxon>
        <taxon>Dinosauria</taxon>
        <taxon>Saurischia</taxon>
        <taxon>Theropoda</taxon>
        <taxon>Coelurosauria</taxon>
        <taxon>Aves</taxon>
        <taxon>Palaeognathae</taxon>
        <taxon>Tinamiformes</taxon>
        <taxon>Tinamidae</taxon>
        <taxon>Nothoprocta</taxon>
    </lineage>
</organism>
<dbReference type="Gene3D" id="3.10.100.10">
    <property type="entry name" value="Mannose-Binding Protein A, subunit A"/>
    <property type="match status" value="1"/>
</dbReference>
<dbReference type="SUPFAM" id="SSF56436">
    <property type="entry name" value="C-type lectin-like"/>
    <property type="match status" value="1"/>
</dbReference>
<sequence length="166" mass="18663">MHCTLHPGCVHRTPPAPWGPAGLHPALQGPPLGGICPRGWLHWRGGCYGYFGREATWRQAEGWCRTLRRSCHLASVLSAEEHRALAKFVSQCQRAKEEDDVWIGLQYRVSDAWAWADGSKMRYAAWDDDDFTKGKHCAVLEESSGFLSWDDDGCSERNPFVCKCKG</sequence>
<evidence type="ECO:0000256" key="1">
    <source>
        <dbReference type="ARBA" id="ARBA00004498"/>
    </source>
</evidence>
<dbReference type="SMART" id="SM00034">
    <property type="entry name" value="CLECT"/>
    <property type="match status" value="1"/>
</dbReference>
<keyword evidence="2" id="KW-0964">Secreted</keyword>
<dbReference type="InterPro" id="IPR016186">
    <property type="entry name" value="C-type_lectin-like/link_sf"/>
</dbReference>
<reference evidence="5" key="2">
    <citation type="submission" date="2025-09" db="UniProtKB">
        <authorList>
            <consortium name="Ensembl"/>
        </authorList>
    </citation>
    <scope>IDENTIFICATION</scope>
</reference>
<dbReference type="Pfam" id="PF00059">
    <property type="entry name" value="Lectin_C"/>
    <property type="match status" value="1"/>
</dbReference>
<accession>A0A8C7A069</accession>
<dbReference type="AlphaFoldDB" id="A0A8C7A069"/>
<evidence type="ECO:0000256" key="2">
    <source>
        <dbReference type="ARBA" id="ARBA00022530"/>
    </source>
</evidence>
<dbReference type="CDD" id="cd03594">
    <property type="entry name" value="CLECT_REG-1_like"/>
    <property type="match status" value="1"/>
</dbReference>
<keyword evidence="3" id="KW-1015">Disulfide bond</keyword>
<dbReference type="Ensembl" id="ENSNPET00000020032.1">
    <property type="protein sequence ID" value="ENSNPEP00000019530.1"/>
    <property type="gene ID" value="ENSNPEG00000014554.1"/>
</dbReference>
<dbReference type="InterPro" id="IPR050111">
    <property type="entry name" value="C-type_lectin/snaclec_domain"/>
</dbReference>
<evidence type="ECO:0000259" key="4">
    <source>
        <dbReference type="PROSITE" id="PS50041"/>
    </source>
</evidence>
<proteinExistence type="predicted"/>
<dbReference type="Proteomes" id="UP000694420">
    <property type="component" value="Unplaced"/>
</dbReference>
<protein>
    <recommendedName>
        <fullName evidence="4">C-type lectin domain-containing protein</fullName>
    </recommendedName>
</protein>
<dbReference type="InterPro" id="IPR001304">
    <property type="entry name" value="C-type_lectin-like"/>
</dbReference>
<dbReference type="PROSITE" id="PS00615">
    <property type="entry name" value="C_TYPE_LECTIN_1"/>
    <property type="match status" value="1"/>
</dbReference>
<evidence type="ECO:0000313" key="5">
    <source>
        <dbReference type="Ensembl" id="ENSNPEP00000019530.1"/>
    </source>
</evidence>
<dbReference type="PROSITE" id="PS50041">
    <property type="entry name" value="C_TYPE_LECTIN_2"/>
    <property type="match status" value="1"/>
</dbReference>
<dbReference type="PANTHER" id="PTHR22803">
    <property type="entry name" value="MANNOSE, PHOSPHOLIPASE, LECTIN RECEPTOR RELATED"/>
    <property type="match status" value="1"/>
</dbReference>
<dbReference type="InterPro" id="IPR016187">
    <property type="entry name" value="CTDL_fold"/>
</dbReference>
<reference evidence="5" key="1">
    <citation type="submission" date="2025-08" db="UniProtKB">
        <authorList>
            <consortium name="Ensembl"/>
        </authorList>
    </citation>
    <scope>IDENTIFICATION</scope>
</reference>
<evidence type="ECO:0000313" key="6">
    <source>
        <dbReference type="Proteomes" id="UP000694420"/>
    </source>
</evidence>
<keyword evidence="6" id="KW-1185">Reference proteome</keyword>
<dbReference type="InterPro" id="IPR018378">
    <property type="entry name" value="C-type_lectin_CS"/>
</dbReference>